<dbReference type="AlphaFoldDB" id="A0A0E9UEZ5"/>
<evidence type="ECO:0000313" key="1">
    <source>
        <dbReference type="EMBL" id="JAH64376.1"/>
    </source>
</evidence>
<accession>A0A0E9UEZ5</accession>
<proteinExistence type="predicted"/>
<protein>
    <submittedName>
        <fullName evidence="1">Uncharacterized protein</fullName>
    </submittedName>
</protein>
<organism evidence="1">
    <name type="scientific">Anguilla anguilla</name>
    <name type="common">European freshwater eel</name>
    <name type="synonym">Muraena anguilla</name>
    <dbReference type="NCBI Taxonomy" id="7936"/>
    <lineage>
        <taxon>Eukaryota</taxon>
        <taxon>Metazoa</taxon>
        <taxon>Chordata</taxon>
        <taxon>Craniata</taxon>
        <taxon>Vertebrata</taxon>
        <taxon>Euteleostomi</taxon>
        <taxon>Actinopterygii</taxon>
        <taxon>Neopterygii</taxon>
        <taxon>Teleostei</taxon>
        <taxon>Anguilliformes</taxon>
        <taxon>Anguillidae</taxon>
        <taxon>Anguilla</taxon>
    </lineage>
</organism>
<dbReference type="EMBL" id="GBXM01044201">
    <property type="protein sequence ID" value="JAH64376.1"/>
    <property type="molecule type" value="Transcribed_RNA"/>
</dbReference>
<sequence length="37" mass="4296">MGCIILPEYYIDSYSVLQINFELKAKPRETALPHRSV</sequence>
<reference evidence="1" key="1">
    <citation type="submission" date="2014-11" db="EMBL/GenBank/DDBJ databases">
        <authorList>
            <person name="Amaro Gonzalez C."/>
        </authorList>
    </citation>
    <scope>NUCLEOTIDE SEQUENCE</scope>
</reference>
<name>A0A0E9UEZ5_ANGAN</name>
<reference evidence="1" key="2">
    <citation type="journal article" date="2015" name="Fish Shellfish Immunol.">
        <title>Early steps in the European eel (Anguilla anguilla)-Vibrio vulnificus interaction in the gills: Role of the RtxA13 toxin.</title>
        <authorList>
            <person name="Callol A."/>
            <person name="Pajuelo D."/>
            <person name="Ebbesson L."/>
            <person name="Teles M."/>
            <person name="MacKenzie S."/>
            <person name="Amaro C."/>
        </authorList>
    </citation>
    <scope>NUCLEOTIDE SEQUENCE</scope>
</reference>